<dbReference type="AlphaFoldDB" id="A0A075SUB9"/>
<sequence length="94" mass="11002">MRLELTAQSEIDLKTGILELIENYLEAREKVKPRTLGLITAQQVKDELGIKDKTLKRWEDNGLRRYQPPLEDTRKIFYRVSDILKFLGVENGKN</sequence>
<evidence type="ECO:0000313" key="1">
    <source>
        <dbReference type="EMBL" id="AIG44590.1"/>
    </source>
</evidence>
<evidence type="ECO:0000313" key="2">
    <source>
        <dbReference type="Proteomes" id="UP000028185"/>
    </source>
</evidence>
<organism evidence="1 2">
    <name type="scientific">Streptococcus suis 6407</name>
    <dbReference type="NCBI Taxonomy" id="1214179"/>
    <lineage>
        <taxon>Bacteria</taxon>
        <taxon>Bacillati</taxon>
        <taxon>Bacillota</taxon>
        <taxon>Bacilli</taxon>
        <taxon>Lactobacillales</taxon>
        <taxon>Streptococcaceae</taxon>
        <taxon>Streptococcus</taxon>
    </lineage>
</organism>
<dbReference type="Proteomes" id="UP000028185">
    <property type="component" value="Chromosome"/>
</dbReference>
<protein>
    <recommendedName>
        <fullName evidence="3">Phage protein</fullName>
    </recommendedName>
</protein>
<reference evidence="1 2" key="1">
    <citation type="journal article" date="2014" name="Genome Announc.">
        <title>Whole-Genome Sequence of Streptococcus suis Serotype 4 Reference Strain 6407.</title>
        <authorList>
            <person name="Wang K."/>
            <person name="Chen J."/>
            <person name="Yao H."/>
            <person name="Lu C."/>
        </authorList>
    </citation>
    <scope>NUCLEOTIDE SEQUENCE [LARGE SCALE GENOMIC DNA]</scope>
    <source>
        <strain evidence="1">6407</strain>
    </source>
</reference>
<proteinExistence type="predicted"/>
<dbReference type="InterPro" id="IPR009061">
    <property type="entry name" value="DNA-bd_dom_put_sf"/>
</dbReference>
<dbReference type="EMBL" id="CP008921">
    <property type="protein sequence ID" value="AIG44590.1"/>
    <property type="molecule type" value="Genomic_DNA"/>
</dbReference>
<dbReference type="RefSeq" id="WP_024381293.1">
    <property type="nucleotide sequence ID" value="NZ_ALLE01000028.1"/>
</dbReference>
<accession>A0A075SUB9</accession>
<evidence type="ECO:0008006" key="3">
    <source>
        <dbReference type="Google" id="ProtNLM"/>
    </source>
</evidence>
<gene>
    <name evidence="1" type="ORF">ID09_11405</name>
</gene>
<dbReference type="SUPFAM" id="SSF46955">
    <property type="entry name" value="Putative DNA-binding domain"/>
    <property type="match status" value="1"/>
</dbReference>
<name>A0A075SUB9_STRSU</name>
<dbReference type="HOGENOM" id="CLU_164810_0_0_9"/>
<dbReference type="PATRIC" id="fig|1214179.4.peg.2275"/>